<feature type="region of interest" description="Disordered" evidence="3">
    <location>
        <begin position="377"/>
        <end position="412"/>
    </location>
</feature>
<dbReference type="Proteomes" id="UP000005240">
    <property type="component" value="Unassembled WGS sequence"/>
</dbReference>
<protein>
    <submittedName>
        <fullName evidence="6">CCHC-type domain-containing protein</fullName>
    </submittedName>
</protein>
<dbReference type="GO" id="GO:0006397">
    <property type="term" value="P:mRNA processing"/>
    <property type="evidence" value="ECO:0007669"/>
    <property type="project" value="UniProtKB-KW"/>
</dbReference>
<evidence type="ECO:0000259" key="4">
    <source>
        <dbReference type="PROSITE" id="PS50158"/>
    </source>
</evidence>
<dbReference type="GO" id="GO:0003676">
    <property type="term" value="F:nucleic acid binding"/>
    <property type="evidence" value="ECO:0007669"/>
    <property type="project" value="InterPro"/>
</dbReference>
<dbReference type="Gene3D" id="4.10.60.10">
    <property type="entry name" value="Zinc finger, CCHC-type"/>
    <property type="match status" value="1"/>
</dbReference>
<accession>A0A180FYL1</accession>
<dbReference type="SUPFAM" id="SSF57756">
    <property type="entry name" value="Retrovirus zinc finger-like domains"/>
    <property type="match status" value="1"/>
</dbReference>
<feature type="domain" description="CCHC-type" evidence="4">
    <location>
        <begin position="324"/>
        <end position="338"/>
    </location>
</feature>
<evidence type="ECO:0000256" key="1">
    <source>
        <dbReference type="ARBA" id="ARBA00022664"/>
    </source>
</evidence>
<evidence type="ECO:0000313" key="6">
    <source>
        <dbReference type="EnsemblFungi" id="PTTG_30482-t43_1-p1"/>
    </source>
</evidence>
<reference evidence="5" key="1">
    <citation type="submission" date="2009-11" db="EMBL/GenBank/DDBJ databases">
        <authorList>
            <consortium name="The Broad Institute Genome Sequencing Platform"/>
            <person name="Ward D."/>
            <person name="Feldgarden M."/>
            <person name="Earl A."/>
            <person name="Young S.K."/>
            <person name="Zeng Q."/>
            <person name="Koehrsen M."/>
            <person name="Alvarado L."/>
            <person name="Berlin A."/>
            <person name="Bochicchio J."/>
            <person name="Borenstein D."/>
            <person name="Chapman S.B."/>
            <person name="Chen Z."/>
            <person name="Engels R."/>
            <person name="Freedman E."/>
            <person name="Gellesch M."/>
            <person name="Goldberg J."/>
            <person name="Griggs A."/>
            <person name="Gujja S."/>
            <person name="Heilman E."/>
            <person name="Heiman D."/>
            <person name="Hepburn T."/>
            <person name="Howarth C."/>
            <person name="Jen D."/>
            <person name="Larson L."/>
            <person name="Lewis B."/>
            <person name="Mehta T."/>
            <person name="Park D."/>
            <person name="Pearson M."/>
            <person name="Roberts A."/>
            <person name="Saif S."/>
            <person name="Shea T."/>
            <person name="Shenoy N."/>
            <person name="Sisk P."/>
            <person name="Stolte C."/>
            <person name="Sykes S."/>
            <person name="Thomson T."/>
            <person name="Walk T."/>
            <person name="White J."/>
            <person name="Yandava C."/>
            <person name="Izard J."/>
            <person name="Baranova O.V."/>
            <person name="Blanton J.M."/>
            <person name="Tanner A.C."/>
            <person name="Dewhirst F.E."/>
            <person name="Haas B."/>
            <person name="Nusbaum C."/>
            <person name="Birren B."/>
        </authorList>
    </citation>
    <scope>NUCLEOTIDE SEQUENCE [LARGE SCALE GENOMIC DNA]</scope>
    <source>
        <strain evidence="5">1-1 BBBD Race 1</strain>
    </source>
</reference>
<name>A0A180FYL1_PUCT1</name>
<evidence type="ECO:0000256" key="2">
    <source>
        <dbReference type="PROSITE-ProRule" id="PRU00047"/>
    </source>
</evidence>
<gene>
    <name evidence="5" type="ORF">PTTG_30482</name>
</gene>
<dbReference type="Pfam" id="PF00098">
    <property type="entry name" value="zf-CCHC"/>
    <property type="match status" value="1"/>
</dbReference>
<dbReference type="EMBL" id="ADAS02004067">
    <property type="protein sequence ID" value="OAV85495.1"/>
    <property type="molecule type" value="Genomic_DNA"/>
</dbReference>
<organism evidence="5">
    <name type="scientific">Puccinia triticina (isolate 1-1 / race 1 (BBBD))</name>
    <name type="common">Brown leaf rust fungus</name>
    <dbReference type="NCBI Taxonomy" id="630390"/>
    <lineage>
        <taxon>Eukaryota</taxon>
        <taxon>Fungi</taxon>
        <taxon>Dikarya</taxon>
        <taxon>Basidiomycota</taxon>
        <taxon>Pucciniomycotina</taxon>
        <taxon>Pucciniomycetes</taxon>
        <taxon>Pucciniales</taxon>
        <taxon>Pucciniaceae</taxon>
        <taxon>Puccinia</taxon>
    </lineage>
</organism>
<dbReference type="EnsemblFungi" id="PTTG_30482-t43_1">
    <property type="protein sequence ID" value="PTTG_30482-t43_1-p1"/>
    <property type="gene ID" value="PTTG_30482"/>
</dbReference>
<dbReference type="InterPro" id="IPR001878">
    <property type="entry name" value="Znf_CCHC"/>
</dbReference>
<sequence>KGREALDDLPEETTFQPCLTGRAIGSLSNNWRRTEPPPHVNPALQPQSQQTGQVDLNSLIAEMRFQRELDQARLNKDQARREEDRARREAEEVRTQRRRELDESAKTSAIINTAINKLDPDDILKPDGSNVRRWEDALCLTAFKQFNNQHFFTPSEDLIVDPYFETIACGIIHSSVHSDLSYNLVDFENSAAVYEHLLLAKAIAAIDQCTRTFREQGVTLTWDTIVSFVFQGNLRDHLGTVVDRKVNLFMETHNFELPLAGDILRFWEAARTEHRLAKESGRSESSALAVDLASQNESSLSGVVSGPQEESSVSVMALDKPQHCYICKQTGHFAPNCPTSQKNNQPLRTMPHRPTGQQNFPPCSITYNFDRVPYIKPIQPDSRTTTSKPTTFRQHNTPHSKPADPNATKKAVETRQINPELFAKEEEEAEFVFENENLSAEPSGH</sequence>
<feature type="region of interest" description="Disordered" evidence="3">
    <location>
        <begin position="28"/>
        <end position="50"/>
    </location>
</feature>
<keyword evidence="7" id="KW-1185">Reference proteome</keyword>
<feature type="non-terminal residue" evidence="5">
    <location>
        <position position="1"/>
    </location>
</feature>
<keyword evidence="2" id="KW-0479">Metal-binding</keyword>
<evidence type="ECO:0000313" key="7">
    <source>
        <dbReference type="Proteomes" id="UP000005240"/>
    </source>
</evidence>
<reference evidence="6" key="4">
    <citation type="submission" date="2025-05" db="UniProtKB">
        <authorList>
            <consortium name="EnsemblFungi"/>
        </authorList>
    </citation>
    <scope>IDENTIFICATION</scope>
    <source>
        <strain evidence="6">isolate 1-1 / race 1 (BBBD)</strain>
    </source>
</reference>
<feature type="region of interest" description="Disordered" evidence="3">
    <location>
        <begin position="73"/>
        <end position="101"/>
    </location>
</feature>
<feature type="compositionally biased region" description="Polar residues" evidence="3">
    <location>
        <begin position="381"/>
        <end position="399"/>
    </location>
</feature>
<dbReference type="PROSITE" id="PS50158">
    <property type="entry name" value="ZF_CCHC"/>
    <property type="match status" value="1"/>
</dbReference>
<dbReference type="AlphaFoldDB" id="A0A180FYL1"/>
<keyword evidence="1" id="KW-0507">mRNA processing</keyword>
<keyword evidence="2" id="KW-0863">Zinc-finger</keyword>
<dbReference type="GO" id="GO:0008270">
    <property type="term" value="F:zinc ion binding"/>
    <property type="evidence" value="ECO:0007669"/>
    <property type="project" value="UniProtKB-KW"/>
</dbReference>
<dbReference type="SMART" id="SM00343">
    <property type="entry name" value="ZnF_C2HC"/>
    <property type="match status" value="1"/>
</dbReference>
<evidence type="ECO:0000313" key="5">
    <source>
        <dbReference type="EMBL" id="OAV85495.1"/>
    </source>
</evidence>
<dbReference type="InterPro" id="IPR036875">
    <property type="entry name" value="Znf_CCHC_sf"/>
</dbReference>
<proteinExistence type="predicted"/>
<keyword evidence="2" id="KW-0862">Zinc</keyword>
<reference evidence="5" key="2">
    <citation type="submission" date="2016-05" db="EMBL/GenBank/DDBJ databases">
        <title>Comparative analysis highlights variable genome content of wheat rusts and divergence of the mating loci.</title>
        <authorList>
            <person name="Cuomo C.A."/>
            <person name="Bakkeren G."/>
            <person name="Szabo L."/>
            <person name="Khalil H."/>
            <person name="Joly D."/>
            <person name="Goldberg J."/>
            <person name="Young S."/>
            <person name="Zeng Q."/>
            <person name="Fellers J."/>
        </authorList>
    </citation>
    <scope>NUCLEOTIDE SEQUENCE [LARGE SCALE GENOMIC DNA]</scope>
    <source>
        <strain evidence="5">1-1 BBBD Race 1</strain>
    </source>
</reference>
<evidence type="ECO:0000256" key="3">
    <source>
        <dbReference type="SAM" id="MobiDB-lite"/>
    </source>
</evidence>
<dbReference type="STRING" id="630390.A0A180FYL1"/>
<dbReference type="VEuPathDB" id="FungiDB:PTTG_30482"/>
<dbReference type="OrthoDB" id="2507272at2759"/>
<reference evidence="6 7" key="3">
    <citation type="journal article" date="2017" name="G3 (Bethesda)">
        <title>Comparative analysis highlights variable genome content of wheat rusts and divergence of the mating loci.</title>
        <authorList>
            <person name="Cuomo C.A."/>
            <person name="Bakkeren G."/>
            <person name="Khalil H.B."/>
            <person name="Panwar V."/>
            <person name="Joly D."/>
            <person name="Linning R."/>
            <person name="Sakthikumar S."/>
            <person name="Song X."/>
            <person name="Adiconis X."/>
            <person name="Fan L."/>
            <person name="Goldberg J.M."/>
            <person name="Levin J.Z."/>
            <person name="Young S."/>
            <person name="Zeng Q."/>
            <person name="Anikster Y."/>
            <person name="Bruce M."/>
            <person name="Wang M."/>
            <person name="Yin C."/>
            <person name="McCallum B."/>
            <person name="Szabo L.J."/>
            <person name="Hulbert S."/>
            <person name="Chen X."/>
            <person name="Fellers J.P."/>
        </authorList>
    </citation>
    <scope>NUCLEOTIDE SEQUENCE</scope>
    <source>
        <strain evidence="6">isolate 1-1 / race 1 (BBBD)</strain>
        <strain evidence="7">Isolate 1-1 / race 1 (BBBD)</strain>
    </source>
</reference>